<dbReference type="EMBL" id="JACOOH010000002">
    <property type="protein sequence ID" value="MBC5620515.1"/>
    <property type="molecule type" value="Genomic_DNA"/>
</dbReference>
<comment type="caution">
    <text evidence="1">The sequence shown here is derived from an EMBL/GenBank/DDBJ whole genome shotgun (WGS) entry which is preliminary data.</text>
</comment>
<proteinExistence type="predicted"/>
<evidence type="ECO:0000313" key="1">
    <source>
        <dbReference type="EMBL" id="MBC5620515.1"/>
    </source>
</evidence>
<name>A0ABR7CYW2_9BACT</name>
<reference evidence="1 2" key="1">
    <citation type="submission" date="2020-08" db="EMBL/GenBank/DDBJ databases">
        <title>Genome public.</title>
        <authorList>
            <person name="Liu C."/>
            <person name="Sun Q."/>
        </authorList>
    </citation>
    <scope>NUCLEOTIDE SEQUENCE [LARGE SCALE GENOMIC DNA]</scope>
    <source>
        <strain evidence="1 2">NSJ-56</strain>
    </source>
</reference>
<accession>A0ABR7CYW2</accession>
<gene>
    <name evidence="1" type="ORF">H8S64_05335</name>
</gene>
<organism evidence="1 2">
    <name type="scientific">Butyricimonas hominis</name>
    <dbReference type="NCBI Taxonomy" id="2763032"/>
    <lineage>
        <taxon>Bacteria</taxon>
        <taxon>Pseudomonadati</taxon>
        <taxon>Bacteroidota</taxon>
        <taxon>Bacteroidia</taxon>
        <taxon>Bacteroidales</taxon>
        <taxon>Odoribacteraceae</taxon>
        <taxon>Butyricimonas</taxon>
    </lineage>
</organism>
<dbReference type="Proteomes" id="UP000646484">
    <property type="component" value="Unassembled WGS sequence"/>
</dbReference>
<dbReference type="RefSeq" id="WP_186975265.1">
    <property type="nucleotide sequence ID" value="NZ_JACOOH010000002.1"/>
</dbReference>
<protein>
    <submittedName>
        <fullName evidence="1">Uncharacterized protein</fullName>
    </submittedName>
</protein>
<keyword evidence="2" id="KW-1185">Reference proteome</keyword>
<sequence length="180" mass="21106">MKLVNESYRVMEGRDCLMNVKNKFDFAGVMDCRKGKRITFMERGTIDEKVFKKVFSKERMAELRGQSFTIACIIDSMGCVHEIIRFLLASAPGLTFEEIEQVEKEMQGFKIKLLGVGTPRVPPYDLFGYRCDFKRLYENYEVNQARELKDPVELWEEINRINEQKNLEKSRRDRRGSVGL</sequence>
<evidence type="ECO:0000313" key="2">
    <source>
        <dbReference type="Proteomes" id="UP000646484"/>
    </source>
</evidence>